<dbReference type="InterPro" id="IPR002901">
    <property type="entry name" value="MGlyc_endo_b_GlcNAc-like_dom"/>
</dbReference>
<feature type="domain" description="MurNAc-LAA" evidence="2">
    <location>
        <begin position="68"/>
        <end position="181"/>
    </location>
</feature>
<dbReference type="eggNOG" id="COG0860">
    <property type="taxonomic scope" value="Bacteria"/>
</dbReference>
<keyword evidence="4" id="KW-1185">Reference proteome</keyword>
<dbReference type="GO" id="GO:0009253">
    <property type="term" value="P:peptidoglycan catabolic process"/>
    <property type="evidence" value="ECO:0007669"/>
    <property type="project" value="InterPro"/>
</dbReference>
<dbReference type="InterPro" id="IPR050695">
    <property type="entry name" value="N-acetylmuramoyl_amidase_3"/>
</dbReference>
<dbReference type="EMBL" id="DS989841">
    <property type="protein sequence ID" value="EDX78498.1"/>
    <property type="molecule type" value="Genomic_DNA"/>
</dbReference>
<evidence type="ECO:0000313" key="4">
    <source>
        <dbReference type="Proteomes" id="UP000003835"/>
    </source>
</evidence>
<reference evidence="3 4" key="1">
    <citation type="submission" date="2008-07" db="EMBL/GenBank/DDBJ databases">
        <authorList>
            <person name="Tandeau de Marsac N."/>
            <person name="Ferriera S."/>
            <person name="Johnson J."/>
            <person name="Kravitz S."/>
            <person name="Beeson K."/>
            <person name="Sutton G."/>
            <person name="Rogers Y.-H."/>
            <person name="Friedman R."/>
            <person name="Frazier M."/>
            <person name="Venter J.C."/>
        </authorList>
    </citation>
    <scope>NUCLEOTIDE SEQUENCE [LARGE SCALE GENOMIC DNA]</scope>
    <source>
        <strain evidence="3 4">PCC 7420</strain>
    </source>
</reference>
<gene>
    <name evidence="3" type="ORF">MC7420_7151</name>
</gene>
<evidence type="ECO:0000259" key="2">
    <source>
        <dbReference type="SMART" id="SM00646"/>
    </source>
</evidence>
<dbReference type="PANTHER" id="PTHR30404:SF0">
    <property type="entry name" value="N-ACETYLMURAMOYL-L-ALANINE AMIDASE AMIC"/>
    <property type="match status" value="1"/>
</dbReference>
<dbReference type="CDD" id="cd02696">
    <property type="entry name" value="MurNAc-LAA"/>
    <property type="match status" value="1"/>
</dbReference>
<dbReference type="Proteomes" id="UP000003835">
    <property type="component" value="Unassembled WGS sequence"/>
</dbReference>
<dbReference type="InterPro" id="IPR002508">
    <property type="entry name" value="MurNAc-LAA_cat"/>
</dbReference>
<dbReference type="SMART" id="SM00646">
    <property type="entry name" value="Ami_3"/>
    <property type="match status" value="1"/>
</dbReference>
<dbReference type="SUPFAM" id="SSF53187">
    <property type="entry name" value="Zn-dependent exopeptidases"/>
    <property type="match status" value="1"/>
</dbReference>
<accession>B4VI63</accession>
<dbReference type="Pfam" id="PF01832">
    <property type="entry name" value="Glucosaminidase"/>
    <property type="match status" value="1"/>
</dbReference>
<dbReference type="Gene3D" id="3.40.630.40">
    <property type="entry name" value="Zn-dependent exopeptidases"/>
    <property type="match status" value="1"/>
</dbReference>
<dbReference type="GO" id="GO:0030288">
    <property type="term" value="C:outer membrane-bounded periplasmic space"/>
    <property type="evidence" value="ECO:0007669"/>
    <property type="project" value="TreeGrafter"/>
</dbReference>
<keyword evidence="1 3" id="KW-0378">Hydrolase</keyword>
<dbReference type="RefSeq" id="WP_006097973.1">
    <property type="nucleotide sequence ID" value="NZ_DS989841.1"/>
</dbReference>
<dbReference type="GO" id="GO:0004040">
    <property type="term" value="F:amidase activity"/>
    <property type="evidence" value="ECO:0007669"/>
    <property type="project" value="InterPro"/>
</dbReference>
<proteinExistence type="predicted"/>
<dbReference type="GO" id="GO:0008745">
    <property type="term" value="F:N-acetylmuramoyl-L-alanine amidase activity"/>
    <property type="evidence" value="ECO:0007669"/>
    <property type="project" value="UniProtKB-EC"/>
</dbReference>
<evidence type="ECO:0000313" key="3">
    <source>
        <dbReference type="EMBL" id="EDX78498.1"/>
    </source>
</evidence>
<dbReference type="AlphaFoldDB" id="B4VI63"/>
<name>B4VI63_9CYAN</name>
<sequence length="452" mass="49592">MGRIFISAGHGGIEQGGRDLGAIAGGTTEAQQMILLRDQIVPELRSRGFEVLSVPDDLSSAESIQWINARYRPGDVALEIHAGSSPNPSVRGTAVYYIANNTERKNHAELILLALLRRLPQLPNRGAKTDTATGMGFLAFTRDTILPSLLMEVGYLTNPEDRFIIQNRRREMALGIADGLAAWSRAVSGTEPGGNGTDVTYPSINIKINNQTYGEQGIIVNNNAYIPIDLADRLGVDLTTIPGIRRLQYRGVVYVKAIELRDYNISVGWDAATRTVILRSILQICPGQIDRIMAHGNTSEVQLMMFLKANNEDALAQFPDLPKLYREEAAIEGVNYDIAFSQAMVETNFLRFGGDLKPSQNNFGGLGSVGGDPEGATFPSARLGVRAHIQQLKAYASLEPLVQEVVSPRFRFVTRGIAPLIQQLSGRWSADLNYGDRIMAVLRRLYESAGFF</sequence>
<dbReference type="EC" id="3.5.1.28" evidence="3"/>
<dbReference type="Pfam" id="PF01520">
    <property type="entry name" value="Amidase_3"/>
    <property type="match status" value="1"/>
</dbReference>
<dbReference type="OrthoDB" id="9763643at2"/>
<protein>
    <submittedName>
        <fullName evidence="3">N-acetylmuramoyl-L-alanine amidase domain protein</fullName>
        <ecNumber evidence="3">3.5.1.28</ecNumber>
    </submittedName>
</protein>
<dbReference type="HOGENOM" id="CLU_030097_0_0_3"/>
<evidence type="ECO:0000256" key="1">
    <source>
        <dbReference type="ARBA" id="ARBA00022801"/>
    </source>
</evidence>
<organism evidence="3 4">
    <name type="scientific">Coleofasciculus chthonoplastes PCC 7420</name>
    <dbReference type="NCBI Taxonomy" id="118168"/>
    <lineage>
        <taxon>Bacteria</taxon>
        <taxon>Bacillati</taxon>
        <taxon>Cyanobacteriota</taxon>
        <taxon>Cyanophyceae</taxon>
        <taxon>Coleofasciculales</taxon>
        <taxon>Coleofasciculaceae</taxon>
        <taxon>Coleofasciculus</taxon>
    </lineage>
</organism>
<dbReference type="STRING" id="118168.MC7420_7151"/>
<dbReference type="PANTHER" id="PTHR30404">
    <property type="entry name" value="N-ACETYLMURAMOYL-L-ALANINE AMIDASE"/>
    <property type="match status" value="1"/>
</dbReference>